<organism evidence="2 3">
    <name type="scientific">Mya arenaria</name>
    <name type="common">Soft-shell clam</name>
    <dbReference type="NCBI Taxonomy" id="6604"/>
    <lineage>
        <taxon>Eukaryota</taxon>
        <taxon>Metazoa</taxon>
        <taxon>Spiralia</taxon>
        <taxon>Lophotrochozoa</taxon>
        <taxon>Mollusca</taxon>
        <taxon>Bivalvia</taxon>
        <taxon>Autobranchia</taxon>
        <taxon>Heteroconchia</taxon>
        <taxon>Euheterodonta</taxon>
        <taxon>Imparidentia</taxon>
        <taxon>Neoheterodontei</taxon>
        <taxon>Myida</taxon>
        <taxon>Myoidea</taxon>
        <taxon>Myidae</taxon>
        <taxon>Mya</taxon>
    </lineage>
</organism>
<feature type="region of interest" description="Disordered" evidence="1">
    <location>
        <begin position="45"/>
        <end position="64"/>
    </location>
</feature>
<feature type="non-terminal residue" evidence="2">
    <location>
        <position position="1"/>
    </location>
</feature>
<evidence type="ECO:0000313" key="3">
    <source>
        <dbReference type="Proteomes" id="UP001164746"/>
    </source>
</evidence>
<name>A0ABY7DQF8_MYAAR</name>
<protein>
    <submittedName>
        <fullName evidence="2">Uncharacterized protein</fullName>
    </submittedName>
</protein>
<reference evidence="2" key="1">
    <citation type="submission" date="2022-11" db="EMBL/GenBank/DDBJ databases">
        <title>Centuries of genome instability and evolution in soft-shell clam transmissible cancer (bioRxiv).</title>
        <authorList>
            <person name="Hart S.F.M."/>
            <person name="Yonemitsu M.A."/>
            <person name="Giersch R.M."/>
            <person name="Beal B.F."/>
            <person name="Arriagada G."/>
            <person name="Davis B.W."/>
            <person name="Ostrander E.A."/>
            <person name="Goff S.P."/>
            <person name="Metzger M.J."/>
        </authorList>
    </citation>
    <scope>NUCLEOTIDE SEQUENCE</scope>
    <source>
        <strain evidence="2">MELC-2E11</strain>
        <tissue evidence="2">Siphon/mantle</tissue>
    </source>
</reference>
<dbReference type="EMBL" id="CP111014">
    <property type="protein sequence ID" value="WAQ99937.1"/>
    <property type="molecule type" value="Genomic_DNA"/>
</dbReference>
<evidence type="ECO:0000256" key="1">
    <source>
        <dbReference type="SAM" id="MobiDB-lite"/>
    </source>
</evidence>
<evidence type="ECO:0000313" key="2">
    <source>
        <dbReference type="EMBL" id="WAQ99937.1"/>
    </source>
</evidence>
<keyword evidence="3" id="KW-1185">Reference proteome</keyword>
<accession>A0ABY7DQF8</accession>
<sequence>MLQTNVIVLDEKCGCFKCGKVSKNIDNQMYTVTLIDGDETGQLNQQESHNLLRKTRPSIGVDSK</sequence>
<proteinExistence type="predicted"/>
<dbReference type="Proteomes" id="UP001164746">
    <property type="component" value="Chromosome 3"/>
</dbReference>
<gene>
    <name evidence="2" type="ORF">MAR_024310</name>
</gene>